<feature type="domain" description="FAD-binding" evidence="4">
    <location>
        <begin position="2"/>
        <end position="343"/>
    </location>
</feature>
<dbReference type="GO" id="GO:0071949">
    <property type="term" value="F:FAD binding"/>
    <property type="evidence" value="ECO:0007669"/>
    <property type="project" value="InterPro"/>
</dbReference>
<sequence length="496" mass="52471">MRTQVIVVGAGPTGLMLAHELRLAGVSTLVLERLTEPNPQSRAGSLQPRTAEVLDLRGLLTPLLDGVPLTGLIGGHFAALPVPLDCTPWQTRYPTPVPVSQGRLEEFLEQRVIANGGEVRRGTEVLAVSQTEHGVQVNTTTGDTLHADYLVACDGAHSTVRKHLAMAFPGQAATIRSVVADIVLTNRPVGTSEGGRHFSEMVRGTNDYWTVLHPLGDGVYRFMFGSLTEPSPPRDQPVTEAETRAALQAVYGPEIDLTEIRAASRFSNASRQLTNYRANRVFFAGDAAHIHLPVGGQGVNLGVQDAMNLGWKLAAQLSGQAPEGLLDTYQSERHPVAAGVLANTQAQGVLLNPGGAAEVAALRDLMTGLLRLPEVNRHLSGMVSGLDIRYDLADGAEELVGRRMPDLDVVSGGGVERVAGLTHAGRGLLLRFDDGGSAGVVGGWADRVDQVEVKADGWRGSVLVRPDGHVCWAGSGDGDGGLGAALTRWFGAPTGR</sequence>
<dbReference type="Proteomes" id="UP000533598">
    <property type="component" value="Unassembled WGS sequence"/>
</dbReference>
<dbReference type="Gene3D" id="3.40.30.120">
    <property type="match status" value="1"/>
</dbReference>
<proteinExistence type="predicted"/>
<keyword evidence="2" id="KW-0285">Flavoprotein</keyword>
<dbReference type="AlphaFoldDB" id="A0A7W7CHL6"/>
<evidence type="ECO:0000256" key="3">
    <source>
        <dbReference type="ARBA" id="ARBA00022827"/>
    </source>
</evidence>
<evidence type="ECO:0000256" key="2">
    <source>
        <dbReference type="ARBA" id="ARBA00022630"/>
    </source>
</evidence>
<accession>A0A7W7CHL6</accession>
<evidence type="ECO:0000313" key="5">
    <source>
        <dbReference type="EMBL" id="MBB4679878.1"/>
    </source>
</evidence>
<gene>
    <name evidence="5" type="ORF">HNR67_005996</name>
</gene>
<reference evidence="5 6" key="1">
    <citation type="submission" date="2020-08" db="EMBL/GenBank/DDBJ databases">
        <title>Sequencing the genomes of 1000 actinobacteria strains.</title>
        <authorList>
            <person name="Klenk H.-P."/>
        </authorList>
    </citation>
    <scope>NUCLEOTIDE SEQUENCE [LARGE SCALE GENOMIC DNA]</scope>
    <source>
        <strain evidence="5 6">DSM 44230</strain>
    </source>
</reference>
<dbReference type="EMBL" id="JACHMH010000001">
    <property type="protein sequence ID" value="MBB4679878.1"/>
    <property type="molecule type" value="Genomic_DNA"/>
</dbReference>
<dbReference type="PANTHER" id="PTHR43004">
    <property type="entry name" value="TRK SYSTEM POTASSIUM UPTAKE PROTEIN"/>
    <property type="match status" value="1"/>
</dbReference>
<name>A0A7W7CHL6_9PSEU</name>
<dbReference type="InterPro" id="IPR036188">
    <property type="entry name" value="FAD/NAD-bd_sf"/>
</dbReference>
<evidence type="ECO:0000313" key="6">
    <source>
        <dbReference type="Proteomes" id="UP000533598"/>
    </source>
</evidence>
<dbReference type="RefSeq" id="WP_185005577.1">
    <property type="nucleotide sequence ID" value="NZ_BAAAUI010000017.1"/>
</dbReference>
<dbReference type="Gene3D" id="3.30.70.2450">
    <property type="match status" value="1"/>
</dbReference>
<dbReference type="InterPro" id="IPR002938">
    <property type="entry name" value="FAD-bd"/>
</dbReference>
<dbReference type="PRINTS" id="PR00420">
    <property type="entry name" value="RNGMNOXGNASE"/>
</dbReference>
<protein>
    <submittedName>
        <fullName evidence="5">2-polyprenyl-6-methoxyphenol hydroxylase-like FAD-dependent oxidoreductase</fullName>
    </submittedName>
</protein>
<dbReference type="SUPFAM" id="SSF51905">
    <property type="entry name" value="FAD/NAD(P)-binding domain"/>
    <property type="match status" value="1"/>
</dbReference>
<keyword evidence="6" id="KW-1185">Reference proteome</keyword>
<organism evidence="5 6">
    <name type="scientific">Crossiella cryophila</name>
    <dbReference type="NCBI Taxonomy" id="43355"/>
    <lineage>
        <taxon>Bacteria</taxon>
        <taxon>Bacillati</taxon>
        <taxon>Actinomycetota</taxon>
        <taxon>Actinomycetes</taxon>
        <taxon>Pseudonocardiales</taxon>
        <taxon>Pseudonocardiaceae</taxon>
        <taxon>Crossiella</taxon>
    </lineage>
</organism>
<dbReference type="Gene3D" id="3.50.50.60">
    <property type="entry name" value="FAD/NAD(P)-binding domain"/>
    <property type="match status" value="1"/>
</dbReference>
<evidence type="ECO:0000259" key="4">
    <source>
        <dbReference type="Pfam" id="PF01494"/>
    </source>
</evidence>
<dbReference type="Pfam" id="PF01494">
    <property type="entry name" value="FAD_binding_3"/>
    <property type="match status" value="1"/>
</dbReference>
<keyword evidence="3" id="KW-0274">FAD</keyword>
<comment type="cofactor">
    <cofactor evidence="1">
        <name>FAD</name>
        <dbReference type="ChEBI" id="CHEBI:57692"/>
    </cofactor>
</comment>
<dbReference type="Pfam" id="PF21274">
    <property type="entry name" value="Rng_hyd_C"/>
    <property type="match status" value="1"/>
</dbReference>
<dbReference type="PANTHER" id="PTHR43004:SF19">
    <property type="entry name" value="BINDING MONOOXYGENASE, PUTATIVE (JCVI)-RELATED"/>
    <property type="match status" value="1"/>
</dbReference>
<dbReference type="InterPro" id="IPR050641">
    <property type="entry name" value="RIFMO-like"/>
</dbReference>
<dbReference type="GO" id="GO:0016709">
    <property type="term" value="F:oxidoreductase activity, acting on paired donors, with incorporation or reduction of molecular oxygen, NAD(P)H as one donor, and incorporation of one atom of oxygen"/>
    <property type="evidence" value="ECO:0007669"/>
    <property type="project" value="UniProtKB-ARBA"/>
</dbReference>
<comment type="caution">
    <text evidence="5">The sequence shown here is derived from an EMBL/GenBank/DDBJ whole genome shotgun (WGS) entry which is preliminary data.</text>
</comment>
<evidence type="ECO:0000256" key="1">
    <source>
        <dbReference type="ARBA" id="ARBA00001974"/>
    </source>
</evidence>